<evidence type="ECO:0000256" key="3">
    <source>
        <dbReference type="ARBA" id="ARBA00023277"/>
    </source>
</evidence>
<dbReference type="EMBL" id="LN725192">
    <property type="protein sequence ID" value="CEP10801.1"/>
    <property type="molecule type" value="Genomic_DNA"/>
</dbReference>
<reference evidence="4 5" key="1">
    <citation type="submission" date="2014-09" db="EMBL/GenBank/DDBJ databases">
        <authorList>
            <person name="Ellenberger Sabrina"/>
        </authorList>
    </citation>
    <scope>NUCLEOTIDE SEQUENCE [LARGE SCALE GENOMIC DNA]</scope>
    <source>
        <strain evidence="4 5">CBS 412.66</strain>
    </source>
</reference>
<gene>
    <name evidence="4" type="primary">PARPA_04566.1 scaffold 14269</name>
</gene>
<sequence length="395" mass="45815">MRPLSVPTSDEKYITFFTHSGFQNQLIQVENGILLAWYLNRTLILPKALLGEAFGWSRFSRLYQHHTFRDTTNNFCKQFKDRKSRKLASCPDPSKYTLASFDDLFDLSWAKQHVRIIEREQSDFNWLKDTFGIKMNNRDIDTGSYIDGDILFYKDETRYDWRIYDKPVKHRFLGKYNDSLDIIQLQNHTQKLIHFTSLFGTGKFPIKDPENMMFFEQLKNSIKYKHPAVLKLTEIVVKALGGPGNFVGTHLRTADGLFVDAIPDNIQHLISSIPNNNSETPNNNKLSTCVALAKENRINLVFLATDADHPRNSSKFRDLWKHLPCTFTLAEILKDKDPVWSHMDQYRTSHTGQSMRKYLIPLIDALVASQGDKFVGTKGSTFSGYINRLHKSYWQ</sequence>
<evidence type="ECO:0000256" key="2">
    <source>
        <dbReference type="ARBA" id="ARBA00023253"/>
    </source>
</evidence>
<dbReference type="AlphaFoldDB" id="A0A0B7MXP0"/>
<dbReference type="Gene3D" id="3.40.50.11350">
    <property type="match status" value="1"/>
</dbReference>
<keyword evidence="1" id="KW-0808">Transferase</keyword>
<accession>A0A0B7MXP0</accession>
<evidence type="ECO:0000313" key="5">
    <source>
        <dbReference type="Proteomes" id="UP000054107"/>
    </source>
</evidence>
<dbReference type="GO" id="GO:0006004">
    <property type="term" value="P:fucose metabolic process"/>
    <property type="evidence" value="ECO:0007669"/>
    <property type="project" value="UniProtKB-KW"/>
</dbReference>
<evidence type="ECO:0000313" key="4">
    <source>
        <dbReference type="EMBL" id="CEP10801.1"/>
    </source>
</evidence>
<dbReference type="Proteomes" id="UP000054107">
    <property type="component" value="Unassembled WGS sequence"/>
</dbReference>
<keyword evidence="3" id="KW-0119">Carbohydrate metabolism</keyword>
<dbReference type="Pfam" id="PF10250">
    <property type="entry name" value="O-FucT"/>
    <property type="match status" value="1"/>
</dbReference>
<dbReference type="PANTHER" id="PTHR36050:SF1">
    <property type="entry name" value="O-FUCOSYLTRANSFERASE 30"/>
    <property type="match status" value="1"/>
</dbReference>
<name>A0A0B7MXP0_9FUNG</name>
<dbReference type="CDD" id="cd11296">
    <property type="entry name" value="O-FucT_like"/>
    <property type="match status" value="1"/>
</dbReference>
<dbReference type="GO" id="GO:0016740">
    <property type="term" value="F:transferase activity"/>
    <property type="evidence" value="ECO:0007669"/>
    <property type="project" value="UniProtKB-KW"/>
</dbReference>
<evidence type="ECO:0000256" key="1">
    <source>
        <dbReference type="ARBA" id="ARBA00022679"/>
    </source>
</evidence>
<proteinExistence type="predicted"/>
<dbReference type="InterPro" id="IPR019378">
    <property type="entry name" value="GDP-Fuc_O-FucTrfase"/>
</dbReference>
<protein>
    <submittedName>
        <fullName evidence="4">Uncharacterized protein</fullName>
    </submittedName>
</protein>
<dbReference type="OrthoDB" id="1882547at2759"/>
<dbReference type="PANTHER" id="PTHR36050">
    <property type="entry name" value="O-FUCOSYLTRANSFERASE 30"/>
    <property type="match status" value="1"/>
</dbReference>
<keyword evidence="2" id="KW-0294">Fucose metabolism</keyword>
<dbReference type="STRING" id="35722.A0A0B7MXP0"/>
<organism evidence="4 5">
    <name type="scientific">Parasitella parasitica</name>
    <dbReference type="NCBI Taxonomy" id="35722"/>
    <lineage>
        <taxon>Eukaryota</taxon>
        <taxon>Fungi</taxon>
        <taxon>Fungi incertae sedis</taxon>
        <taxon>Mucoromycota</taxon>
        <taxon>Mucoromycotina</taxon>
        <taxon>Mucoromycetes</taxon>
        <taxon>Mucorales</taxon>
        <taxon>Mucorineae</taxon>
        <taxon>Mucoraceae</taxon>
        <taxon>Parasitella</taxon>
    </lineage>
</organism>
<keyword evidence="5" id="KW-1185">Reference proteome</keyword>